<proteinExistence type="inferred from homology"/>
<organism evidence="9 10">
    <name type="scientific">Plantimonas leprariae</name>
    <dbReference type="NCBI Taxonomy" id="2615207"/>
    <lineage>
        <taxon>Bacteria</taxon>
        <taxon>Pseudomonadati</taxon>
        <taxon>Pseudomonadota</taxon>
        <taxon>Alphaproteobacteria</taxon>
        <taxon>Hyphomicrobiales</taxon>
        <taxon>Aurantimonadaceae</taxon>
        <taxon>Plantimonas</taxon>
    </lineage>
</organism>
<dbReference type="Gene3D" id="3.90.25.10">
    <property type="entry name" value="UDP-galactose 4-epimerase, domain 1"/>
    <property type="match status" value="1"/>
</dbReference>
<accession>A0A7V7PN54</accession>
<sequence length="311" mass="32992">MRRTVLVAGASGQVARSLAALDVPDLRFATLGRPDLDLSDPASIERAMDAHEPVAIVNAAAYTAVDRAETEPDAAFAINRDGASALAEAAARHGRPIVHISTDYVFDGTKPEPYVETDPTGPLGVYGRSKLEGEAAVAGANPAHVILRTAWVYSPYGANFLKTMLRLAGERDTVRVVADQRGTPTYAPDIAVGIAAVLRVALRQPGRTDWRGIVHMVAGGETTWAGFAEEILRGSAERAGPSARVEPVATPDHPTSAKRPANSRLATARFRRTFGHGLPEWQEGVRNCLDALRPVRATTASTNFGGAADDT</sequence>
<evidence type="ECO:0000256" key="4">
    <source>
        <dbReference type="ARBA" id="ARBA00017099"/>
    </source>
</evidence>
<comment type="pathway">
    <text evidence="1 6">Carbohydrate biosynthesis; dTDP-L-rhamnose biosynthesis.</text>
</comment>
<feature type="region of interest" description="Disordered" evidence="7">
    <location>
        <begin position="236"/>
        <end position="262"/>
    </location>
</feature>
<dbReference type="InterPro" id="IPR036291">
    <property type="entry name" value="NAD(P)-bd_dom_sf"/>
</dbReference>
<dbReference type="CDD" id="cd05254">
    <property type="entry name" value="dTDP_HR_like_SDR_e"/>
    <property type="match status" value="1"/>
</dbReference>
<evidence type="ECO:0000313" key="9">
    <source>
        <dbReference type="EMBL" id="KAB0679044.1"/>
    </source>
</evidence>
<dbReference type="InterPro" id="IPR005913">
    <property type="entry name" value="dTDP_dehydrorham_reduct"/>
</dbReference>
<comment type="function">
    <text evidence="6">Catalyzes the reduction of dTDP-6-deoxy-L-lyxo-4-hexulose to yield dTDP-L-rhamnose.</text>
</comment>
<evidence type="ECO:0000256" key="7">
    <source>
        <dbReference type="SAM" id="MobiDB-lite"/>
    </source>
</evidence>
<dbReference type="EMBL" id="VZDO01000011">
    <property type="protein sequence ID" value="KAB0679044.1"/>
    <property type="molecule type" value="Genomic_DNA"/>
</dbReference>
<keyword evidence="6 9" id="KW-0560">Oxidoreductase</keyword>
<protein>
    <recommendedName>
        <fullName evidence="4 6">dTDP-4-dehydrorhamnose reductase</fullName>
        <ecNumber evidence="3 6">1.1.1.133</ecNumber>
    </recommendedName>
</protein>
<dbReference type="PANTHER" id="PTHR10491">
    <property type="entry name" value="DTDP-4-DEHYDRORHAMNOSE REDUCTASE"/>
    <property type="match status" value="1"/>
</dbReference>
<evidence type="ECO:0000313" key="10">
    <source>
        <dbReference type="Proteomes" id="UP000432089"/>
    </source>
</evidence>
<evidence type="ECO:0000259" key="8">
    <source>
        <dbReference type="Pfam" id="PF04321"/>
    </source>
</evidence>
<dbReference type="InterPro" id="IPR029903">
    <property type="entry name" value="RmlD-like-bd"/>
</dbReference>
<dbReference type="RefSeq" id="WP_150970639.1">
    <property type="nucleotide sequence ID" value="NZ_VZDO01000011.1"/>
</dbReference>
<name>A0A7V7PN54_9HYPH</name>
<evidence type="ECO:0000256" key="6">
    <source>
        <dbReference type="RuleBase" id="RU364082"/>
    </source>
</evidence>
<dbReference type="Gene3D" id="3.40.50.720">
    <property type="entry name" value="NAD(P)-binding Rossmann-like Domain"/>
    <property type="match status" value="1"/>
</dbReference>
<dbReference type="SUPFAM" id="SSF51735">
    <property type="entry name" value="NAD(P)-binding Rossmann-fold domains"/>
    <property type="match status" value="1"/>
</dbReference>
<evidence type="ECO:0000256" key="3">
    <source>
        <dbReference type="ARBA" id="ARBA00012929"/>
    </source>
</evidence>
<comment type="caution">
    <text evidence="9">The sequence shown here is derived from an EMBL/GenBank/DDBJ whole genome shotgun (WGS) entry which is preliminary data.</text>
</comment>
<keyword evidence="6" id="KW-0521">NADP</keyword>
<comment type="catalytic activity">
    <reaction evidence="5 6">
        <text>dTDP-beta-L-rhamnose + NADP(+) = dTDP-4-dehydro-beta-L-rhamnose + NADPH + H(+)</text>
        <dbReference type="Rhea" id="RHEA:21796"/>
        <dbReference type="ChEBI" id="CHEBI:15378"/>
        <dbReference type="ChEBI" id="CHEBI:57510"/>
        <dbReference type="ChEBI" id="CHEBI:57783"/>
        <dbReference type="ChEBI" id="CHEBI:58349"/>
        <dbReference type="ChEBI" id="CHEBI:62830"/>
        <dbReference type="EC" id="1.1.1.133"/>
    </reaction>
</comment>
<dbReference type="Pfam" id="PF04321">
    <property type="entry name" value="RmlD_sub_bind"/>
    <property type="match status" value="1"/>
</dbReference>
<comment type="cofactor">
    <cofactor evidence="6">
        <name>Mg(2+)</name>
        <dbReference type="ChEBI" id="CHEBI:18420"/>
    </cofactor>
    <text evidence="6">Binds 1 Mg(2+) ion per monomer.</text>
</comment>
<keyword evidence="10" id="KW-1185">Reference proteome</keyword>
<reference evidence="9 10" key="1">
    <citation type="submission" date="2019-09" db="EMBL/GenBank/DDBJ databases">
        <title>YIM 132180 draft genome.</title>
        <authorList>
            <person name="Zhang K."/>
        </authorList>
    </citation>
    <scope>NUCLEOTIDE SEQUENCE [LARGE SCALE GENOMIC DNA]</scope>
    <source>
        <strain evidence="9 10">YIM 132180</strain>
    </source>
</reference>
<dbReference type="AlphaFoldDB" id="A0A7V7PN54"/>
<dbReference type="Proteomes" id="UP000432089">
    <property type="component" value="Unassembled WGS sequence"/>
</dbReference>
<evidence type="ECO:0000256" key="5">
    <source>
        <dbReference type="ARBA" id="ARBA00048200"/>
    </source>
</evidence>
<dbReference type="GO" id="GO:0008831">
    <property type="term" value="F:dTDP-4-dehydrorhamnose reductase activity"/>
    <property type="evidence" value="ECO:0007669"/>
    <property type="project" value="UniProtKB-EC"/>
</dbReference>
<evidence type="ECO:0000256" key="2">
    <source>
        <dbReference type="ARBA" id="ARBA00010944"/>
    </source>
</evidence>
<gene>
    <name evidence="9" type="primary">rfbD</name>
    <name evidence="9" type="ORF">F6X38_14195</name>
</gene>
<comment type="similarity">
    <text evidence="2 6">Belongs to the dTDP-4-dehydrorhamnose reductase family.</text>
</comment>
<dbReference type="GO" id="GO:0019305">
    <property type="term" value="P:dTDP-rhamnose biosynthetic process"/>
    <property type="evidence" value="ECO:0007669"/>
    <property type="project" value="UniProtKB-UniPathway"/>
</dbReference>
<dbReference type="UniPathway" id="UPA00124"/>
<dbReference type="EC" id="1.1.1.133" evidence="3 6"/>
<evidence type="ECO:0000256" key="1">
    <source>
        <dbReference type="ARBA" id="ARBA00004781"/>
    </source>
</evidence>
<dbReference type="PANTHER" id="PTHR10491:SF4">
    <property type="entry name" value="METHIONINE ADENOSYLTRANSFERASE 2 SUBUNIT BETA"/>
    <property type="match status" value="1"/>
</dbReference>
<dbReference type="NCBIfam" id="TIGR01214">
    <property type="entry name" value="rmlD"/>
    <property type="match status" value="1"/>
</dbReference>
<feature type="domain" description="RmlD-like substrate binding" evidence="8">
    <location>
        <begin position="4"/>
        <end position="292"/>
    </location>
</feature>